<evidence type="ECO:0000313" key="3">
    <source>
        <dbReference type="EMBL" id="GCD99032.1"/>
    </source>
</evidence>
<evidence type="ECO:0000256" key="2">
    <source>
        <dbReference type="SAM" id="Phobius"/>
    </source>
</evidence>
<keyword evidence="2" id="KW-0472">Membrane</keyword>
<dbReference type="EMBL" id="BIFH01000030">
    <property type="protein sequence ID" value="GCD99032.1"/>
    <property type="molecule type" value="Genomic_DNA"/>
</dbReference>
<keyword evidence="2" id="KW-1133">Transmembrane helix</keyword>
<accession>A0A401YWM9</accession>
<dbReference type="Proteomes" id="UP000286931">
    <property type="component" value="Unassembled WGS sequence"/>
</dbReference>
<keyword evidence="4" id="KW-1185">Reference proteome</keyword>
<gene>
    <name evidence="3" type="ORF">EHYA_06744</name>
</gene>
<sequence length="237" mass="25440">MSTFEERLLDELRKVAAADDTMPPPVEPGRRFGRNRRTVFGLAASMLLATGIAVGAPLLGEGSSAGARPFEVIRKDDGRILFRVVEFRNPEALEQRLRELGVAVVVDYVPASKRCREPRFAEHPMSGDDLTAIYHRKEIPAANGDGPGAAAFEEASQGWHELVPGLIPPGTTLVLTEGYYDGTDHSGSLGSYALAAGPVAPCELEPKPGYVPPPRHEDERPHSPGAHHPTPAATSKP</sequence>
<reference evidence="3 4" key="1">
    <citation type="submission" date="2018-12" db="EMBL/GenBank/DDBJ databases">
        <title>Draft genome sequence of Embleya hyalina NBRC 13850T.</title>
        <authorList>
            <person name="Komaki H."/>
            <person name="Hosoyama A."/>
            <person name="Kimura A."/>
            <person name="Ichikawa N."/>
            <person name="Tamura T."/>
        </authorList>
    </citation>
    <scope>NUCLEOTIDE SEQUENCE [LARGE SCALE GENOMIC DNA]</scope>
    <source>
        <strain evidence="3 4">NBRC 13850</strain>
    </source>
</reference>
<name>A0A401YWM9_9ACTN</name>
<proteinExistence type="predicted"/>
<dbReference type="RefSeq" id="WP_126640873.1">
    <property type="nucleotide sequence ID" value="NZ_BIFH01000030.1"/>
</dbReference>
<protein>
    <submittedName>
        <fullName evidence="3">Uncharacterized protein</fullName>
    </submittedName>
</protein>
<evidence type="ECO:0000313" key="4">
    <source>
        <dbReference type="Proteomes" id="UP000286931"/>
    </source>
</evidence>
<organism evidence="3 4">
    <name type="scientific">Embleya hyalina</name>
    <dbReference type="NCBI Taxonomy" id="516124"/>
    <lineage>
        <taxon>Bacteria</taxon>
        <taxon>Bacillati</taxon>
        <taxon>Actinomycetota</taxon>
        <taxon>Actinomycetes</taxon>
        <taxon>Kitasatosporales</taxon>
        <taxon>Streptomycetaceae</taxon>
        <taxon>Embleya</taxon>
    </lineage>
</organism>
<comment type="caution">
    <text evidence="3">The sequence shown here is derived from an EMBL/GenBank/DDBJ whole genome shotgun (WGS) entry which is preliminary data.</text>
</comment>
<feature type="region of interest" description="Disordered" evidence="1">
    <location>
        <begin position="203"/>
        <end position="237"/>
    </location>
</feature>
<feature type="transmembrane region" description="Helical" evidence="2">
    <location>
        <begin position="39"/>
        <end position="59"/>
    </location>
</feature>
<keyword evidence="2" id="KW-0812">Transmembrane</keyword>
<dbReference type="AlphaFoldDB" id="A0A401YWM9"/>
<dbReference type="OrthoDB" id="4321163at2"/>
<evidence type="ECO:0000256" key="1">
    <source>
        <dbReference type="SAM" id="MobiDB-lite"/>
    </source>
</evidence>